<feature type="compositionally biased region" description="Polar residues" evidence="3">
    <location>
        <begin position="1041"/>
        <end position="1053"/>
    </location>
</feature>
<dbReference type="Gene3D" id="3.40.50.300">
    <property type="entry name" value="P-loop containing nucleotide triphosphate hydrolases"/>
    <property type="match status" value="1"/>
</dbReference>
<dbReference type="Gene3D" id="4.10.60.10">
    <property type="entry name" value="Zinc finger, CCHC-type"/>
    <property type="match status" value="1"/>
</dbReference>
<keyword evidence="2" id="KW-0233">DNA recombination</keyword>
<feature type="domain" description="CCHC-type" evidence="4">
    <location>
        <begin position="885"/>
        <end position="900"/>
    </location>
</feature>
<dbReference type="EC" id="5.6.2.3" evidence="2"/>
<keyword evidence="2" id="KW-0234">DNA repair</keyword>
<keyword evidence="6" id="KW-1185">Reference proteome</keyword>
<dbReference type="EMBL" id="PQFF01000138">
    <property type="protein sequence ID" value="RHZ79386.1"/>
    <property type="molecule type" value="Genomic_DNA"/>
</dbReference>
<comment type="caution">
    <text evidence="5">The sequence shown here is derived from an EMBL/GenBank/DDBJ whole genome shotgun (WGS) entry which is preliminary data.</text>
</comment>
<dbReference type="InterPro" id="IPR027417">
    <property type="entry name" value="P-loop_NTPase"/>
</dbReference>
<name>A0A397J036_9GLOM</name>
<organism evidence="5 6">
    <name type="scientific">Diversispora epigaea</name>
    <dbReference type="NCBI Taxonomy" id="1348612"/>
    <lineage>
        <taxon>Eukaryota</taxon>
        <taxon>Fungi</taxon>
        <taxon>Fungi incertae sedis</taxon>
        <taxon>Mucoromycota</taxon>
        <taxon>Glomeromycotina</taxon>
        <taxon>Glomeromycetes</taxon>
        <taxon>Diversisporales</taxon>
        <taxon>Diversisporaceae</taxon>
        <taxon>Diversispora</taxon>
    </lineage>
</organism>
<protein>
    <recommendedName>
        <fullName evidence="2">ATP-dependent DNA helicase</fullName>
        <ecNumber evidence="2">5.6.2.3</ecNumber>
    </recommendedName>
</protein>
<feature type="region of interest" description="Disordered" evidence="3">
    <location>
        <begin position="897"/>
        <end position="949"/>
    </location>
</feature>
<dbReference type="InterPro" id="IPR051055">
    <property type="entry name" value="PIF1_helicase"/>
</dbReference>
<accession>A0A397J036</accession>
<comment type="cofactor">
    <cofactor evidence="2">
        <name>Mg(2+)</name>
        <dbReference type="ChEBI" id="CHEBI:18420"/>
    </cofactor>
</comment>
<dbReference type="Proteomes" id="UP000266861">
    <property type="component" value="Unassembled WGS sequence"/>
</dbReference>
<keyword evidence="2" id="KW-0347">Helicase</keyword>
<proteinExistence type="inferred from homology"/>
<keyword evidence="1" id="KW-0862">Zinc</keyword>
<dbReference type="GO" id="GO:0006281">
    <property type="term" value="P:DNA repair"/>
    <property type="evidence" value="ECO:0007669"/>
    <property type="project" value="UniProtKB-KW"/>
</dbReference>
<keyword evidence="2" id="KW-0547">Nucleotide-binding</keyword>
<dbReference type="SUPFAM" id="SSF57756">
    <property type="entry name" value="Retrovirus zinc finger-like domains"/>
    <property type="match status" value="1"/>
</dbReference>
<feature type="compositionally biased region" description="Polar residues" evidence="3">
    <location>
        <begin position="931"/>
        <end position="949"/>
    </location>
</feature>
<dbReference type="GO" id="GO:0043139">
    <property type="term" value="F:5'-3' DNA helicase activity"/>
    <property type="evidence" value="ECO:0007669"/>
    <property type="project" value="UniProtKB-EC"/>
</dbReference>
<comment type="similarity">
    <text evidence="2">Belongs to the helicase family.</text>
</comment>
<keyword evidence="2" id="KW-0227">DNA damage</keyword>
<gene>
    <name evidence="5" type="ORF">Glove_147g55</name>
</gene>
<reference evidence="5 6" key="1">
    <citation type="submission" date="2018-08" db="EMBL/GenBank/DDBJ databases">
        <title>Genome and evolution of the arbuscular mycorrhizal fungus Diversispora epigaea (formerly Glomus versiforme) and its bacterial endosymbionts.</title>
        <authorList>
            <person name="Sun X."/>
            <person name="Fei Z."/>
            <person name="Harrison M."/>
        </authorList>
    </citation>
    <scope>NUCLEOTIDE SEQUENCE [LARGE SCALE GENOMIC DNA]</scope>
    <source>
        <strain evidence="5 6">IT104</strain>
    </source>
</reference>
<keyword evidence="2" id="KW-0378">Hydrolase</keyword>
<dbReference type="GO" id="GO:0016887">
    <property type="term" value="F:ATP hydrolysis activity"/>
    <property type="evidence" value="ECO:0007669"/>
    <property type="project" value="RHEA"/>
</dbReference>
<dbReference type="GO" id="GO:0003676">
    <property type="term" value="F:nucleic acid binding"/>
    <property type="evidence" value="ECO:0007669"/>
    <property type="project" value="InterPro"/>
</dbReference>
<feature type="region of interest" description="Disordered" evidence="3">
    <location>
        <begin position="1041"/>
        <end position="1065"/>
    </location>
</feature>
<dbReference type="GO" id="GO:0005524">
    <property type="term" value="F:ATP binding"/>
    <property type="evidence" value="ECO:0007669"/>
    <property type="project" value="UniProtKB-KW"/>
</dbReference>
<dbReference type="GO" id="GO:0008270">
    <property type="term" value="F:zinc ion binding"/>
    <property type="evidence" value="ECO:0007669"/>
    <property type="project" value="UniProtKB-KW"/>
</dbReference>
<dbReference type="GO" id="GO:0006310">
    <property type="term" value="P:DNA recombination"/>
    <property type="evidence" value="ECO:0007669"/>
    <property type="project" value="UniProtKB-KW"/>
</dbReference>
<feature type="compositionally biased region" description="Basic and acidic residues" evidence="3">
    <location>
        <begin position="1055"/>
        <end position="1065"/>
    </location>
</feature>
<dbReference type="SUPFAM" id="SSF52540">
    <property type="entry name" value="P-loop containing nucleoside triphosphate hydrolases"/>
    <property type="match status" value="1"/>
</dbReference>
<dbReference type="SMART" id="SM00343">
    <property type="entry name" value="ZnF_C2HC"/>
    <property type="match status" value="1"/>
</dbReference>
<evidence type="ECO:0000256" key="2">
    <source>
        <dbReference type="RuleBase" id="RU363044"/>
    </source>
</evidence>
<keyword evidence="1" id="KW-0479">Metal-binding</keyword>
<keyword evidence="2" id="KW-0067">ATP-binding</keyword>
<sequence length="1107" mass="126254">MENDENTMGEVVQYLNSLVTTINPGLDTPIPNRHSYQKRREEINDILDDYIELVNKLQRHTRCSPSYCLRVNRSGQQFCRFGFPKDNIDYTIVQDDGHRQPKLVTARNNQYINPHSRLQLQRCKAEPQSATFSEILNQVLQNNEIPQKFKINFGNMYNPDDPILASVQKLLLRSVAERDVSAQETCHLLLGIFFGSTENREYVRTGDIEQTVKLPLQRYWERPEELENYLLFKLNLTHKFTKTKWNNCKDENIEFCRVKVLLHVQHRNIEELTENGTIDLSVLYNRHHEEISANPADLLRFTIENEEGDDDDQGEEIEDDNEIEFQFDWMLLAEMGPNAVIDNSYDLGTRNIDRNHRWIDDARQRYLNTDLVDVDTFLQQVPRNNQMEDENLDIDYETLNEKQMVVFKRIKSHYRSVLASYEVEALKIIILGTAGTGKSYLIKAIRGLLRQMAGTESKSPILMLVPTGVAAFNISGMTIHSALSISVNDSNNLNLKGKRLKQLQERLEGVIYIIIDEKSMIGHQTLALIDVRPCQAFPEHKDRLFGDRSVIMVGDFVKIDSFTFDPEIPLVRFFRSPISSDIGESESLSDQTLEEEEEIIIYTPPEGMNQQQQGFDQFTAQLAATAKYSISCSEYSHSGQRDEFGEQDPITWIEEVERAFDANIIPPDQKIAVITPRLKSSATTWWTIRKSQNPRIDRWNDIGNLNQSFRPIFIQQFKTAALEAKWFTQLTQRKQLPGKDVDSYHNEMEEIIKRVEAGGHVYPDSTKAQIFVNGLRPEFCLHVSSLTPNNLQDAYNRAKAYENALKQNLTYAALLGFHAAGPAFNMNNSTSSLVPVPSCYPNNFPVASSNPVLINTIETAISKRESPRPVNNNNNNFNNRPRPVCYNCGNTGHIIRDCPRPRNRPFNHPNENDLPDNSIATPPNNIPLGSPVQTNTNAAQGSSPSDNNLDAARTIQTLLATIANQSRSHGSNIDQERDQDLKRQSSYFNLHECQSTPYYPADRGGPGSMAKKNPILTKARDKGKAREEPQPEYPQVIVEFQQSPDQSEAQTGDVNMEKIPEVAKPEKLKVTPKFRKASAPRRKSLEEKLPQIASLIPKYSIVADLQN</sequence>
<dbReference type="InterPro" id="IPR010285">
    <property type="entry name" value="DNA_helicase_pif1-like_DEAD"/>
</dbReference>
<evidence type="ECO:0000256" key="3">
    <source>
        <dbReference type="SAM" id="MobiDB-lite"/>
    </source>
</evidence>
<comment type="catalytic activity">
    <reaction evidence="2">
        <text>ATP + H2O = ADP + phosphate + H(+)</text>
        <dbReference type="Rhea" id="RHEA:13065"/>
        <dbReference type="ChEBI" id="CHEBI:15377"/>
        <dbReference type="ChEBI" id="CHEBI:15378"/>
        <dbReference type="ChEBI" id="CHEBI:30616"/>
        <dbReference type="ChEBI" id="CHEBI:43474"/>
        <dbReference type="ChEBI" id="CHEBI:456216"/>
        <dbReference type="EC" id="5.6.2.3"/>
    </reaction>
</comment>
<keyword evidence="1" id="KW-0863">Zinc-finger</keyword>
<dbReference type="Pfam" id="PF05970">
    <property type="entry name" value="PIF1"/>
    <property type="match status" value="1"/>
</dbReference>
<dbReference type="PANTHER" id="PTHR47642">
    <property type="entry name" value="ATP-DEPENDENT DNA HELICASE"/>
    <property type="match status" value="1"/>
</dbReference>
<evidence type="ECO:0000313" key="6">
    <source>
        <dbReference type="Proteomes" id="UP000266861"/>
    </source>
</evidence>
<dbReference type="PROSITE" id="PS50158">
    <property type="entry name" value="ZF_CCHC"/>
    <property type="match status" value="1"/>
</dbReference>
<evidence type="ECO:0000259" key="4">
    <source>
        <dbReference type="PROSITE" id="PS50158"/>
    </source>
</evidence>
<evidence type="ECO:0000256" key="1">
    <source>
        <dbReference type="PROSITE-ProRule" id="PRU00047"/>
    </source>
</evidence>
<dbReference type="InterPro" id="IPR001878">
    <property type="entry name" value="Znf_CCHC"/>
</dbReference>
<dbReference type="Pfam" id="PF00098">
    <property type="entry name" value="zf-CCHC"/>
    <property type="match status" value="1"/>
</dbReference>
<dbReference type="OrthoDB" id="2444994at2759"/>
<evidence type="ECO:0000313" key="5">
    <source>
        <dbReference type="EMBL" id="RHZ79386.1"/>
    </source>
</evidence>
<dbReference type="InterPro" id="IPR036875">
    <property type="entry name" value="Znf_CCHC_sf"/>
</dbReference>
<dbReference type="GO" id="GO:0000723">
    <property type="term" value="P:telomere maintenance"/>
    <property type="evidence" value="ECO:0007669"/>
    <property type="project" value="InterPro"/>
</dbReference>
<dbReference type="AlphaFoldDB" id="A0A397J036"/>
<dbReference type="STRING" id="1348612.A0A397J036"/>